<keyword evidence="7" id="KW-0812">Transmembrane</keyword>
<evidence type="ECO:0000256" key="5">
    <source>
        <dbReference type="ARBA" id="ARBA00022734"/>
    </source>
</evidence>
<organism evidence="9 10">
    <name type="scientific">Mesorhizobium zhangyense</name>
    <dbReference type="NCBI Taxonomy" id="1776730"/>
    <lineage>
        <taxon>Bacteria</taxon>
        <taxon>Pseudomonadati</taxon>
        <taxon>Pseudomonadota</taxon>
        <taxon>Alphaproteobacteria</taxon>
        <taxon>Hyphomicrobiales</taxon>
        <taxon>Phyllobacteriaceae</taxon>
        <taxon>Mesorhizobium</taxon>
    </lineage>
</organism>
<evidence type="ECO:0000313" key="10">
    <source>
        <dbReference type="Proteomes" id="UP000481252"/>
    </source>
</evidence>
<dbReference type="InterPro" id="IPR012413">
    <property type="entry name" value="BA14K"/>
</dbReference>
<dbReference type="GO" id="GO:0016020">
    <property type="term" value="C:membrane"/>
    <property type="evidence" value="ECO:0007669"/>
    <property type="project" value="UniProtKB-SubCell"/>
</dbReference>
<gene>
    <name evidence="9" type="ORF">G6N74_02275</name>
</gene>
<sequence length="175" mass="20217">MKKFLSGLCASALALSFAIVPAIPGASAAPAYVPPAATTQSDVQQVQYDPYRRAIPSARHFRGDRRDFRRGWRDGRRDGRRFERRGDYNYYRGHRGYRNYRRGYREYNGYWFPAAAFITGAIVGGAIAAPPPVREYRGGGNAHVRWCYNRYRSYRAYDNTFQPYNGPRQQCYSPY</sequence>
<dbReference type="GO" id="GO:0030246">
    <property type="term" value="F:carbohydrate binding"/>
    <property type="evidence" value="ECO:0007669"/>
    <property type="project" value="UniProtKB-KW"/>
</dbReference>
<keyword evidence="8" id="KW-0732">Signal</keyword>
<keyword evidence="10" id="KW-1185">Reference proteome</keyword>
<evidence type="ECO:0000256" key="1">
    <source>
        <dbReference type="ARBA" id="ARBA00004167"/>
    </source>
</evidence>
<comment type="subcellular location">
    <subcellularLocation>
        <location evidence="1">Membrane</location>
        <topology evidence="1">Single-pass membrane protein</topology>
    </subcellularLocation>
</comment>
<evidence type="ECO:0000256" key="6">
    <source>
        <dbReference type="ARBA" id="ARBA00025321"/>
    </source>
</evidence>
<feature type="signal peptide" evidence="8">
    <location>
        <begin position="1"/>
        <end position="28"/>
    </location>
</feature>
<keyword evidence="4" id="KW-1003">Cell membrane</keyword>
<proteinExistence type="inferred from homology"/>
<evidence type="ECO:0000256" key="3">
    <source>
        <dbReference type="ARBA" id="ARBA00020552"/>
    </source>
</evidence>
<comment type="caution">
    <text evidence="9">The sequence shown here is derived from an EMBL/GenBank/DDBJ whole genome shotgun (WGS) entry which is preliminary data.</text>
</comment>
<evidence type="ECO:0000313" key="9">
    <source>
        <dbReference type="EMBL" id="NGN39882.1"/>
    </source>
</evidence>
<accession>A0A7C9R4E2</accession>
<evidence type="ECO:0000256" key="2">
    <source>
        <dbReference type="ARBA" id="ARBA00010270"/>
    </source>
</evidence>
<dbReference type="EMBL" id="JAAKZG010000001">
    <property type="protein sequence ID" value="NGN39882.1"/>
    <property type="molecule type" value="Genomic_DNA"/>
</dbReference>
<protein>
    <recommendedName>
        <fullName evidence="3">Lectin-like protein BA14k</fullName>
    </recommendedName>
</protein>
<reference evidence="9 10" key="1">
    <citation type="submission" date="2020-02" db="EMBL/GenBank/DDBJ databases">
        <title>Genome sequence of the type strain CGMCC 1.15528 of Mesorhizobium zhangyense.</title>
        <authorList>
            <person name="Gao J."/>
            <person name="Sun J."/>
        </authorList>
    </citation>
    <scope>NUCLEOTIDE SEQUENCE [LARGE SCALE GENOMIC DNA]</scope>
    <source>
        <strain evidence="9 10">CGMCC 1.15528</strain>
    </source>
</reference>
<keyword evidence="7" id="KW-1133">Transmembrane helix</keyword>
<comment type="similarity">
    <text evidence="2">Belongs to the BA14k family.</text>
</comment>
<keyword evidence="5" id="KW-0430">Lectin</keyword>
<comment type="function">
    <text evidence="6">Has immunoglobulin-binding and hemagglutination properties, and can bind to mannose. Essential for virulence. May be involved in LPS biosynthesis or polysaccharide transport.</text>
</comment>
<dbReference type="AlphaFoldDB" id="A0A7C9R4E2"/>
<dbReference type="RefSeq" id="WP_165113761.1">
    <property type="nucleotide sequence ID" value="NZ_JAAKZG010000001.1"/>
</dbReference>
<keyword evidence="7" id="KW-0472">Membrane</keyword>
<dbReference type="Pfam" id="PF07886">
    <property type="entry name" value="BA14K"/>
    <property type="match status" value="1"/>
</dbReference>
<evidence type="ECO:0000256" key="8">
    <source>
        <dbReference type="SAM" id="SignalP"/>
    </source>
</evidence>
<name>A0A7C9R4E2_9HYPH</name>
<feature type="transmembrane region" description="Helical" evidence="7">
    <location>
        <begin position="110"/>
        <end position="129"/>
    </location>
</feature>
<evidence type="ECO:0000256" key="7">
    <source>
        <dbReference type="SAM" id="Phobius"/>
    </source>
</evidence>
<dbReference type="Proteomes" id="UP000481252">
    <property type="component" value="Unassembled WGS sequence"/>
</dbReference>
<feature type="chain" id="PRO_5028963342" description="Lectin-like protein BA14k" evidence="8">
    <location>
        <begin position="29"/>
        <end position="175"/>
    </location>
</feature>
<evidence type="ECO:0000256" key="4">
    <source>
        <dbReference type="ARBA" id="ARBA00022475"/>
    </source>
</evidence>